<evidence type="ECO:0000256" key="1">
    <source>
        <dbReference type="SAM" id="MobiDB-lite"/>
    </source>
</evidence>
<feature type="region of interest" description="Disordered" evidence="1">
    <location>
        <begin position="166"/>
        <end position="195"/>
    </location>
</feature>
<keyword evidence="3" id="KW-1185">Reference proteome</keyword>
<dbReference type="Proteomes" id="UP001157006">
    <property type="component" value="Chromosome 1L"/>
</dbReference>
<protein>
    <submittedName>
        <fullName evidence="2">Uncharacterized protein</fullName>
    </submittedName>
</protein>
<gene>
    <name evidence="2" type="ORF">VFH_I243480</name>
</gene>
<accession>A0AAV0YN34</accession>
<sequence length="195" mass="21625">MDNQCYVSGSMLPLHFHCNKHTPMQRFIWFSNYAYFVTILSLSHTMCHTFPLSLSQCTSHSSSSSNFSLPILSSCSSSATLIIYSNLVYASEPESVSAFELQTQKHCHFSPQLQPFLKTSPSHPLLNPHLLHLSPPSTEASPPLHKSHALTRLLFLIQPHPPLPHPSMASATSSVTTLTPSDHPCQTYHSSPFQA</sequence>
<dbReference type="EMBL" id="OX451736">
    <property type="protein sequence ID" value="CAI8586213.1"/>
    <property type="molecule type" value="Genomic_DNA"/>
</dbReference>
<evidence type="ECO:0000313" key="2">
    <source>
        <dbReference type="EMBL" id="CAI8586213.1"/>
    </source>
</evidence>
<feature type="compositionally biased region" description="Polar residues" evidence="1">
    <location>
        <begin position="169"/>
        <end position="180"/>
    </location>
</feature>
<reference evidence="2 3" key="1">
    <citation type="submission" date="2023-01" db="EMBL/GenBank/DDBJ databases">
        <authorList>
            <person name="Kreplak J."/>
        </authorList>
    </citation>
    <scope>NUCLEOTIDE SEQUENCE [LARGE SCALE GENOMIC DNA]</scope>
</reference>
<organism evidence="2 3">
    <name type="scientific">Vicia faba</name>
    <name type="common">Broad bean</name>
    <name type="synonym">Faba vulgaris</name>
    <dbReference type="NCBI Taxonomy" id="3906"/>
    <lineage>
        <taxon>Eukaryota</taxon>
        <taxon>Viridiplantae</taxon>
        <taxon>Streptophyta</taxon>
        <taxon>Embryophyta</taxon>
        <taxon>Tracheophyta</taxon>
        <taxon>Spermatophyta</taxon>
        <taxon>Magnoliopsida</taxon>
        <taxon>eudicotyledons</taxon>
        <taxon>Gunneridae</taxon>
        <taxon>Pentapetalae</taxon>
        <taxon>rosids</taxon>
        <taxon>fabids</taxon>
        <taxon>Fabales</taxon>
        <taxon>Fabaceae</taxon>
        <taxon>Papilionoideae</taxon>
        <taxon>50 kb inversion clade</taxon>
        <taxon>NPAAA clade</taxon>
        <taxon>Hologalegina</taxon>
        <taxon>IRL clade</taxon>
        <taxon>Fabeae</taxon>
        <taxon>Vicia</taxon>
    </lineage>
</organism>
<dbReference type="AlphaFoldDB" id="A0AAV0YN34"/>
<name>A0AAV0YN34_VICFA</name>
<proteinExistence type="predicted"/>
<evidence type="ECO:0000313" key="3">
    <source>
        <dbReference type="Proteomes" id="UP001157006"/>
    </source>
</evidence>